<keyword evidence="3" id="KW-0223">Dioxygenase</keyword>
<dbReference type="InterPro" id="IPR004360">
    <property type="entry name" value="Glyas_Fos-R_dOase_dom"/>
</dbReference>
<dbReference type="GO" id="GO:0004493">
    <property type="term" value="F:methylmalonyl-CoA epimerase activity"/>
    <property type="evidence" value="ECO:0007669"/>
    <property type="project" value="TreeGrafter"/>
</dbReference>
<proteinExistence type="predicted"/>
<evidence type="ECO:0000313" key="4">
    <source>
        <dbReference type="Proteomes" id="UP000799770"/>
    </source>
</evidence>
<feature type="domain" description="VOC" evidence="2">
    <location>
        <begin position="11"/>
        <end position="161"/>
    </location>
</feature>
<organism evidence="3 4">
    <name type="scientific">Lophiotrema nucula</name>
    <dbReference type="NCBI Taxonomy" id="690887"/>
    <lineage>
        <taxon>Eukaryota</taxon>
        <taxon>Fungi</taxon>
        <taxon>Dikarya</taxon>
        <taxon>Ascomycota</taxon>
        <taxon>Pezizomycotina</taxon>
        <taxon>Dothideomycetes</taxon>
        <taxon>Pleosporomycetidae</taxon>
        <taxon>Pleosporales</taxon>
        <taxon>Lophiotremataceae</taxon>
        <taxon>Lophiotrema</taxon>
    </lineage>
</organism>
<dbReference type="PROSITE" id="PS51819">
    <property type="entry name" value="VOC"/>
    <property type="match status" value="1"/>
</dbReference>
<dbReference type="InterPro" id="IPR051785">
    <property type="entry name" value="MMCE/EMCE_epimerase"/>
</dbReference>
<evidence type="ECO:0000256" key="1">
    <source>
        <dbReference type="ARBA" id="ARBA00022723"/>
    </source>
</evidence>
<keyword evidence="4" id="KW-1185">Reference proteome</keyword>
<sequence>MSLEAHPHNRVLNHIALHVPDLDKAIEWYTSIFGFKRLRSGHVCCDRSTDPCAPIFRVYDSKLHKVKLAFLSTGNGVGFELFQFIDPPMSEPSRFDYTRGGVFHLAVTDPDPEALCERVVRNGGRKIGETVTPASCKDEEEKQYALYCQDPWGNVIEACSCSFEKMMANRE</sequence>
<dbReference type="EMBL" id="ML977326">
    <property type="protein sequence ID" value="KAF2114020.1"/>
    <property type="molecule type" value="Genomic_DNA"/>
</dbReference>
<dbReference type="GO" id="GO:0051213">
    <property type="term" value="F:dioxygenase activity"/>
    <property type="evidence" value="ECO:0007669"/>
    <property type="project" value="UniProtKB-KW"/>
</dbReference>
<evidence type="ECO:0000259" key="2">
    <source>
        <dbReference type="PROSITE" id="PS51819"/>
    </source>
</evidence>
<accession>A0A6A5Z3M7</accession>
<dbReference type="PANTHER" id="PTHR43048">
    <property type="entry name" value="METHYLMALONYL-COA EPIMERASE"/>
    <property type="match status" value="1"/>
</dbReference>
<dbReference type="InterPro" id="IPR029068">
    <property type="entry name" value="Glyas_Bleomycin-R_OHBP_Dase"/>
</dbReference>
<keyword evidence="1" id="KW-0479">Metal-binding</keyword>
<dbReference type="PANTHER" id="PTHR43048:SF6">
    <property type="entry name" value="BLR8189 PROTEIN"/>
    <property type="match status" value="1"/>
</dbReference>
<dbReference type="SUPFAM" id="SSF54593">
    <property type="entry name" value="Glyoxalase/Bleomycin resistance protein/Dihydroxybiphenyl dioxygenase"/>
    <property type="match status" value="1"/>
</dbReference>
<dbReference type="Pfam" id="PF00903">
    <property type="entry name" value="Glyoxalase"/>
    <property type="match status" value="1"/>
</dbReference>
<dbReference type="GO" id="GO:0046491">
    <property type="term" value="P:L-methylmalonyl-CoA metabolic process"/>
    <property type="evidence" value="ECO:0007669"/>
    <property type="project" value="TreeGrafter"/>
</dbReference>
<dbReference type="Gene3D" id="3.10.180.10">
    <property type="entry name" value="2,3-Dihydroxybiphenyl 1,2-Dioxygenase, domain 1"/>
    <property type="match status" value="1"/>
</dbReference>
<dbReference type="InterPro" id="IPR037523">
    <property type="entry name" value="VOC_core"/>
</dbReference>
<dbReference type="GO" id="GO:0046872">
    <property type="term" value="F:metal ion binding"/>
    <property type="evidence" value="ECO:0007669"/>
    <property type="project" value="UniProtKB-KW"/>
</dbReference>
<gene>
    <name evidence="3" type="ORF">BDV96DRAFT_106778</name>
</gene>
<evidence type="ECO:0000313" key="3">
    <source>
        <dbReference type="EMBL" id="KAF2114020.1"/>
    </source>
</evidence>
<protein>
    <submittedName>
        <fullName evidence="3">Glyoxalase/Bleomycin resistance protein/Dihydroxybiphenyl dioxygenase</fullName>
    </submittedName>
</protein>
<dbReference type="OrthoDB" id="16820at2759"/>
<dbReference type="Proteomes" id="UP000799770">
    <property type="component" value="Unassembled WGS sequence"/>
</dbReference>
<name>A0A6A5Z3M7_9PLEO</name>
<dbReference type="AlphaFoldDB" id="A0A6A5Z3M7"/>
<reference evidence="3" key="1">
    <citation type="journal article" date="2020" name="Stud. Mycol.">
        <title>101 Dothideomycetes genomes: a test case for predicting lifestyles and emergence of pathogens.</title>
        <authorList>
            <person name="Haridas S."/>
            <person name="Albert R."/>
            <person name="Binder M."/>
            <person name="Bloem J."/>
            <person name="Labutti K."/>
            <person name="Salamov A."/>
            <person name="Andreopoulos B."/>
            <person name="Baker S."/>
            <person name="Barry K."/>
            <person name="Bills G."/>
            <person name="Bluhm B."/>
            <person name="Cannon C."/>
            <person name="Castanera R."/>
            <person name="Culley D."/>
            <person name="Daum C."/>
            <person name="Ezra D."/>
            <person name="Gonzalez J."/>
            <person name="Henrissat B."/>
            <person name="Kuo A."/>
            <person name="Liang C."/>
            <person name="Lipzen A."/>
            <person name="Lutzoni F."/>
            <person name="Magnuson J."/>
            <person name="Mondo S."/>
            <person name="Nolan M."/>
            <person name="Ohm R."/>
            <person name="Pangilinan J."/>
            <person name="Park H.-J."/>
            <person name="Ramirez L."/>
            <person name="Alfaro M."/>
            <person name="Sun H."/>
            <person name="Tritt A."/>
            <person name="Yoshinaga Y."/>
            <person name="Zwiers L.-H."/>
            <person name="Turgeon B."/>
            <person name="Goodwin S."/>
            <person name="Spatafora J."/>
            <person name="Crous P."/>
            <person name="Grigoriev I."/>
        </authorList>
    </citation>
    <scope>NUCLEOTIDE SEQUENCE</scope>
    <source>
        <strain evidence="3">CBS 627.86</strain>
    </source>
</reference>
<keyword evidence="3" id="KW-0560">Oxidoreductase</keyword>